<evidence type="ECO:0000313" key="3">
    <source>
        <dbReference type="Proteomes" id="UP000325211"/>
    </source>
</evidence>
<dbReference type="RefSeq" id="WP_150209274.1">
    <property type="nucleotide sequence ID" value="NZ_CP029190.1"/>
</dbReference>
<feature type="signal peptide" evidence="1">
    <location>
        <begin position="1"/>
        <end position="26"/>
    </location>
</feature>
<evidence type="ECO:0008006" key="4">
    <source>
        <dbReference type="Google" id="ProtNLM"/>
    </source>
</evidence>
<evidence type="ECO:0000313" key="2">
    <source>
        <dbReference type="EMBL" id="QES49702.1"/>
    </source>
</evidence>
<name>A0A5P2D3G3_STRVZ</name>
<dbReference type="OrthoDB" id="3542365at2"/>
<dbReference type="EMBL" id="CP029190">
    <property type="protein sequence ID" value="QES49702.1"/>
    <property type="molecule type" value="Genomic_DNA"/>
</dbReference>
<accession>A0A5P2D3G3</accession>
<feature type="chain" id="PRO_5024894509" description="Secreted protein" evidence="1">
    <location>
        <begin position="27"/>
        <end position="115"/>
    </location>
</feature>
<reference evidence="2 3" key="1">
    <citation type="submission" date="2018-05" db="EMBL/GenBank/DDBJ databases">
        <title>Streptomyces venezuelae.</title>
        <authorList>
            <person name="Kim W."/>
            <person name="Lee N."/>
            <person name="Cho B.-K."/>
        </authorList>
    </citation>
    <scope>NUCLEOTIDE SEQUENCE [LARGE SCALE GENOMIC DNA]</scope>
    <source>
        <strain evidence="2 3">ATCC 21782</strain>
    </source>
</reference>
<organism evidence="2 3">
    <name type="scientific">Streptomyces venezuelae</name>
    <dbReference type="NCBI Taxonomy" id="54571"/>
    <lineage>
        <taxon>Bacteria</taxon>
        <taxon>Bacillati</taxon>
        <taxon>Actinomycetota</taxon>
        <taxon>Actinomycetes</taxon>
        <taxon>Kitasatosporales</taxon>
        <taxon>Streptomycetaceae</taxon>
        <taxon>Streptomyces</taxon>
    </lineage>
</organism>
<keyword evidence="1" id="KW-0732">Signal</keyword>
<dbReference type="AlphaFoldDB" id="A0A5P2D3G3"/>
<sequence>MRIRHTLGAAAGAALLVLALPTSAGAAEGSFTYKYRSQDRAMLSGKLVDPPSEQCITLDEADDPKEVPPAHSPYNGTDETATVFEQPGCEGDSFDLEAGAQGSAKLEVRSVVFHD</sequence>
<dbReference type="Proteomes" id="UP000325211">
    <property type="component" value="Chromosome"/>
</dbReference>
<proteinExistence type="predicted"/>
<protein>
    <recommendedName>
        <fullName evidence="4">Secreted protein</fullName>
    </recommendedName>
</protein>
<gene>
    <name evidence="2" type="ORF">DEJ50_19705</name>
</gene>
<evidence type="ECO:0000256" key="1">
    <source>
        <dbReference type="SAM" id="SignalP"/>
    </source>
</evidence>